<dbReference type="GO" id="GO:0000166">
    <property type="term" value="F:nucleotide binding"/>
    <property type="evidence" value="ECO:0007669"/>
    <property type="project" value="InterPro"/>
</dbReference>
<sequence length="328" mass="35707">MSEKLQWAILGTSFISGVMAEAIIAEGRGQIYGVAARNTETLNAFADQYGIAVRTTDFEALIHDDKVDVVYIGLPTHLHHQYTELAAQAGKAIVCEKSLSVDMEKTDAALAAAAHHKVFFAEGLMYLHHPFTAKIAELIQQGAIGGIRAISGHYCADIAQFANPQSGGTLFNLGCYPTSLAHLLLQQQFGSQVFDNIQITALGRRDAHGNLDETAMTARLNNGVMLQLHTAEDYGLDHGFTILGTTGILRCISNPWLPGADNILHLTPYEQPTEEIRVTADGDAFLYQVRNVTDAIRAGQLELERPAARHQDSRQIMSLLTQWQAAAG</sequence>
<gene>
    <name evidence="5" type="primary">afr_2</name>
    <name evidence="5" type="ORF">EHSB41UT_03709</name>
</gene>
<comment type="similarity">
    <text evidence="1">Belongs to the Gfo/Idh/MocA family.</text>
</comment>
<accession>A0A1X7AP85</accession>
<dbReference type="GO" id="GO:0033712">
    <property type="term" value="F:1,5-anhydro-D-fructose reductase (1,5-anhydro-D-mannitol-forming) activity"/>
    <property type="evidence" value="ECO:0007669"/>
    <property type="project" value="UniProtKB-EC"/>
</dbReference>
<evidence type="ECO:0000256" key="2">
    <source>
        <dbReference type="ARBA" id="ARBA00023002"/>
    </source>
</evidence>
<dbReference type="InterPro" id="IPR055170">
    <property type="entry name" value="GFO_IDH_MocA-like_dom"/>
</dbReference>
<keyword evidence="2 5" id="KW-0560">Oxidoreductase</keyword>
<feature type="domain" description="Gfo/Idh/MocA-like oxidoreductase N-terminal" evidence="3">
    <location>
        <begin position="6"/>
        <end position="121"/>
    </location>
</feature>
<evidence type="ECO:0000259" key="3">
    <source>
        <dbReference type="Pfam" id="PF01408"/>
    </source>
</evidence>
<dbReference type="Pfam" id="PF22725">
    <property type="entry name" value="GFO_IDH_MocA_C3"/>
    <property type="match status" value="1"/>
</dbReference>
<proteinExistence type="inferred from homology"/>
<dbReference type="Gene3D" id="3.40.50.720">
    <property type="entry name" value="NAD(P)-binding Rossmann-like Domain"/>
    <property type="match status" value="1"/>
</dbReference>
<dbReference type="InterPro" id="IPR036291">
    <property type="entry name" value="NAD(P)-bd_dom_sf"/>
</dbReference>
<feature type="domain" description="GFO/IDH/MocA-like oxidoreductase" evidence="4">
    <location>
        <begin position="133"/>
        <end position="249"/>
    </location>
</feature>
<dbReference type="PANTHER" id="PTHR22604">
    <property type="entry name" value="OXIDOREDUCTASES"/>
    <property type="match status" value="1"/>
</dbReference>
<dbReference type="Pfam" id="PF01408">
    <property type="entry name" value="GFO_IDH_MocA"/>
    <property type="match status" value="1"/>
</dbReference>
<dbReference type="EC" id="1.1.1.292" evidence="5"/>
<dbReference type="RefSeq" id="WP_087112364.1">
    <property type="nucleotide sequence ID" value="NZ_CBCSCN010000011.1"/>
</dbReference>
<reference evidence="5 6" key="1">
    <citation type="submission" date="2017-03" db="EMBL/GenBank/DDBJ databases">
        <authorList>
            <person name="Afonso C.L."/>
            <person name="Miller P.J."/>
            <person name="Scott M.A."/>
            <person name="Spackman E."/>
            <person name="Goraichik I."/>
            <person name="Dimitrov K.M."/>
            <person name="Suarez D.L."/>
            <person name="Swayne D.E."/>
        </authorList>
    </citation>
    <scope>NUCLEOTIDE SEQUENCE [LARGE SCALE GENOMIC DNA]</scope>
    <source>
        <strain evidence="5">SB41UT1</strain>
    </source>
</reference>
<evidence type="ECO:0000313" key="6">
    <source>
        <dbReference type="Proteomes" id="UP000196573"/>
    </source>
</evidence>
<dbReference type="EMBL" id="FWPT01000009">
    <property type="protein sequence ID" value="SMA49918.1"/>
    <property type="molecule type" value="Genomic_DNA"/>
</dbReference>
<dbReference type="AlphaFoldDB" id="A0A1X7AP85"/>
<dbReference type="Gene3D" id="3.30.360.10">
    <property type="entry name" value="Dihydrodipicolinate Reductase, domain 2"/>
    <property type="match status" value="1"/>
</dbReference>
<name>A0A1X7AP85_9GAMM</name>
<keyword evidence="6" id="KW-1185">Reference proteome</keyword>
<dbReference type="PANTHER" id="PTHR22604:SF105">
    <property type="entry name" value="TRANS-1,2-DIHYDROBENZENE-1,2-DIOL DEHYDROGENASE"/>
    <property type="match status" value="1"/>
</dbReference>
<dbReference type="SUPFAM" id="SSF51735">
    <property type="entry name" value="NAD(P)-binding Rossmann-fold domains"/>
    <property type="match status" value="1"/>
</dbReference>
<dbReference type="InterPro" id="IPR000683">
    <property type="entry name" value="Gfo/Idh/MocA-like_OxRdtase_N"/>
</dbReference>
<evidence type="ECO:0000256" key="1">
    <source>
        <dbReference type="ARBA" id="ARBA00010928"/>
    </source>
</evidence>
<dbReference type="InterPro" id="IPR050984">
    <property type="entry name" value="Gfo/Idh/MocA_domain"/>
</dbReference>
<organism evidence="5 6">
    <name type="scientific">Parendozoicomonas haliclonae</name>
    <dbReference type="NCBI Taxonomy" id="1960125"/>
    <lineage>
        <taxon>Bacteria</taxon>
        <taxon>Pseudomonadati</taxon>
        <taxon>Pseudomonadota</taxon>
        <taxon>Gammaproteobacteria</taxon>
        <taxon>Oceanospirillales</taxon>
        <taxon>Endozoicomonadaceae</taxon>
        <taxon>Parendozoicomonas</taxon>
    </lineage>
</organism>
<dbReference type="OrthoDB" id="9774191at2"/>
<evidence type="ECO:0000313" key="5">
    <source>
        <dbReference type="EMBL" id="SMA49918.1"/>
    </source>
</evidence>
<dbReference type="SUPFAM" id="SSF55347">
    <property type="entry name" value="Glyceraldehyde-3-phosphate dehydrogenase-like, C-terminal domain"/>
    <property type="match status" value="1"/>
</dbReference>
<protein>
    <submittedName>
        <fullName evidence="5">1,5-anhydro-D-fructose reductase</fullName>
        <ecNumber evidence="5">1.1.1.292</ecNumber>
    </submittedName>
</protein>
<dbReference type="Proteomes" id="UP000196573">
    <property type="component" value="Unassembled WGS sequence"/>
</dbReference>
<evidence type="ECO:0000259" key="4">
    <source>
        <dbReference type="Pfam" id="PF22725"/>
    </source>
</evidence>